<sequence>MATMYNTSRGPTWDPMVVEIWPWDGDGPVGRLELSEKIEVTWADRGSGTVLIESPLTDLTRSLIPADGAMLVVVNLNGKRHVSSVVEAVPFAESDQIHDVRIRVATASPWSMLEGQLIPPVPDQPLSLQQSAEEFVLTGPVETVVKRLVQLGAARLGHPIQVQPDTGRGPTVTVRSRNDSVSDLVDKALAGTGYRLRLDAWLPGDGPVGDLPLTRPTIIADVQPYRRQPGLVWSARAEELEKWQLRHTRATATRMIVGDKGEKTAQKFVEVVADDEPGSPWARREGYTSASSDGDDLQQVGLDELAKTGPVVSADIAASPAAVWEFGSDGLYPRQYDVGDYASVELEGIGSIEQVITEVTATLTPVSLTVVPKVATPDTRERDLYSTVLDLDKRLGQQQRR</sequence>
<gene>
    <name evidence="2" type="ORF">CWC39_04210</name>
</gene>
<dbReference type="OrthoDB" id="4410004at2"/>
<dbReference type="RefSeq" id="WP_112769264.1">
    <property type="nucleotide sequence ID" value="NZ_CP063191.1"/>
</dbReference>
<name>A0A364VCA5_9CORY</name>
<evidence type="ECO:0000259" key="1">
    <source>
        <dbReference type="Pfam" id="PF14594"/>
    </source>
</evidence>
<reference evidence="2 3" key="1">
    <citation type="journal article" date="2018" name="Syst. Appl. Microbiol.">
        <title>Corynebacterium heidelbergense sp. nov., isolated from the preen glands of Egyptian geese (Alopochen aegyptiacus).</title>
        <authorList>
            <person name="Braun M.S."/>
            <person name="Wang E."/>
            <person name="Zimmermann S."/>
            <person name="Wink M."/>
        </authorList>
    </citation>
    <scope>NUCLEOTIDE SEQUENCE [LARGE SCALE GENOMIC DNA]</scope>
    <source>
        <strain evidence="2 3">DSM 104638</strain>
    </source>
</reference>
<dbReference type="Pfam" id="PF14594">
    <property type="entry name" value="Sipho_Gp37"/>
    <property type="match status" value="1"/>
</dbReference>
<evidence type="ECO:0000313" key="2">
    <source>
        <dbReference type="EMBL" id="RAV34261.1"/>
    </source>
</evidence>
<proteinExistence type="predicted"/>
<organism evidence="2 3">
    <name type="scientific">Corynebacterium heidelbergense</name>
    <dbReference type="NCBI Taxonomy" id="2055947"/>
    <lineage>
        <taxon>Bacteria</taxon>
        <taxon>Bacillati</taxon>
        <taxon>Actinomycetota</taxon>
        <taxon>Actinomycetes</taxon>
        <taxon>Mycobacteriales</taxon>
        <taxon>Corynebacteriaceae</taxon>
        <taxon>Corynebacterium</taxon>
    </lineage>
</organism>
<accession>A0A364VCA5</accession>
<dbReference type="Proteomes" id="UP000251047">
    <property type="component" value="Unassembled WGS sequence"/>
</dbReference>
<protein>
    <recommendedName>
        <fullName evidence="1">Gp28/Gp37-like domain-containing protein</fullName>
    </recommendedName>
</protein>
<dbReference type="AlphaFoldDB" id="A0A364VCA5"/>
<dbReference type="InterPro" id="IPR029432">
    <property type="entry name" value="Gp28/Gp37-like_dom"/>
</dbReference>
<evidence type="ECO:0000313" key="3">
    <source>
        <dbReference type="Proteomes" id="UP000251047"/>
    </source>
</evidence>
<comment type="caution">
    <text evidence="2">The sequence shown here is derived from an EMBL/GenBank/DDBJ whole genome shotgun (WGS) entry which is preliminary data.</text>
</comment>
<dbReference type="EMBL" id="PHQP01000022">
    <property type="protein sequence ID" value="RAV34261.1"/>
    <property type="molecule type" value="Genomic_DNA"/>
</dbReference>
<feature type="domain" description="Gp28/Gp37-like" evidence="1">
    <location>
        <begin position="29"/>
        <end position="363"/>
    </location>
</feature>